<evidence type="ECO:0000256" key="2">
    <source>
        <dbReference type="ARBA" id="ARBA00022741"/>
    </source>
</evidence>
<dbReference type="FunFam" id="3.40.50.300:FF:000421">
    <property type="entry name" value="Branched-chain amino acid ABC transporter ATP-binding protein"/>
    <property type="match status" value="1"/>
</dbReference>
<dbReference type="Proteomes" id="UP000190092">
    <property type="component" value="Unassembled WGS sequence"/>
</dbReference>
<dbReference type="SMART" id="SM00382">
    <property type="entry name" value="AAA"/>
    <property type="match status" value="1"/>
</dbReference>
<evidence type="ECO:0000256" key="3">
    <source>
        <dbReference type="ARBA" id="ARBA00022840"/>
    </source>
</evidence>
<evidence type="ECO:0000313" key="6">
    <source>
        <dbReference type="Proteomes" id="UP000190092"/>
    </source>
</evidence>
<reference evidence="6" key="1">
    <citation type="submission" date="2017-02" db="EMBL/GenBank/DDBJ databases">
        <authorList>
            <person name="Varghese N."/>
            <person name="Submissions S."/>
        </authorList>
    </citation>
    <scope>NUCLEOTIDE SEQUENCE [LARGE SCALE GENOMIC DNA]</scope>
    <source>
        <strain evidence="6">ATCC 27094</strain>
    </source>
</reference>
<dbReference type="PANTHER" id="PTHR45772:SF3">
    <property type="entry name" value="ABC TRANSPORTER ATP-BINDING PROTEIN"/>
    <property type="match status" value="1"/>
</dbReference>
<evidence type="ECO:0000313" key="5">
    <source>
        <dbReference type="EMBL" id="SJZ38884.1"/>
    </source>
</evidence>
<protein>
    <submittedName>
        <fullName evidence="5">Amino acid/amide ABC transporter ATP-binding protein 1, HAAT family (TC 3.A.1.4.-)</fullName>
    </submittedName>
</protein>
<evidence type="ECO:0000256" key="1">
    <source>
        <dbReference type="ARBA" id="ARBA00022448"/>
    </source>
</evidence>
<gene>
    <name evidence="5" type="ORF">SAMN02745126_00812</name>
</gene>
<dbReference type="STRING" id="225324.SAMN02745126_00812"/>
<dbReference type="InterPro" id="IPR032823">
    <property type="entry name" value="BCA_ABC_TP_C"/>
</dbReference>
<name>A0A1T4K8X8_9HYPH</name>
<dbReference type="InterPro" id="IPR051120">
    <property type="entry name" value="ABC_AA/LPS_Transport"/>
</dbReference>
<dbReference type="RefSeq" id="WP_085932504.1">
    <property type="nucleotide sequence ID" value="NZ_FUWJ01000001.1"/>
</dbReference>
<dbReference type="GO" id="GO:0016887">
    <property type="term" value="F:ATP hydrolysis activity"/>
    <property type="evidence" value="ECO:0007669"/>
    <property type="project" value="InterPro"/>
</dbReference>
<dbReference type="PROSITE" id="PS50893">
    <property type="entry name" value="ABC_TRANSPORTER_2"/>
    <property type="match status" value="1"/>
</dbReference>
<keyword evidence="3 5" id="KW-0067">ATP-binding</keyword>
<feature type="domain" description="ABC transporter" evidence="4">
    <location>
        <begin position="8"/>
        <end position="251"/>
    </location>
</feature>
<dbReference type="Pfam" id="PF00005">
    <property type="entry name" value="ABC_tran"/>
    <property type="match status" value="1"/>
</dbReference>
<evidence type="ECO:0000259" key="4">
    <source>
        <dbReference type="PROSITE" id="PS50893"/>
    </source>
</evidence>
<dbReference type="EMBL" id="FUWJ01000001">
    <property type="protein sequence ID" value="SJZ38884.1"/>
    <property type="molecule type" value="Genomic_DNA"/>
</dbReference>
<dbReference type="InterPro" id="IPR027417">
    <property type="entry name" value="P-loop_NTPase"/>
</dbReference>
<dbReference type="GO" id="GO:0005524">
    <property type="term" value="F:ATP binding"/>
    <property type="evidence" value="ECO:0007669"/>
    <property type="project" value="UniProtKB-KW"/>
</dbReference>
<proteinExistence type="predicted"/>
<dbReference type="GO" id="GO:0005886">
    <property type="term" value="C:plasma membrane"/>
    <property type="evidence" value="ECO:0007669"/>
    <property type="project" value="TreeGrafter"/>
</dbReference>
<organism evidence="5 6">
    <name type="scientific">Enhydrobacter aerosaccus</name>
    <dbReference type="NCBI Taxonomy" id="225324"/>
    <lineage>
        <taxon>Bacteria</taxon>
        <taxon>Pseudomonadati</taxon>
        <taxon>Pseudomonadota</taxon>
        <taxon>Alphaproteobacteria</taxon>
        <taxon>Hyphomicrobiales</taxon>
        <taxon>Enhydrobacter</taxon>
    </lineage>
</organism>
<dbReference type="AlphaFoldDB" id="A0A1T4K8X8"/>
<keyword evidence="6" id="KW-1185">Reference proteome</keyword>
<dbReference type="Pfam" id="PF12399">
    <property type="entry name" value="BCA_ABC_TP_C"/>
    <property type="match status" value="1"/>
</dbReference>
<dbReference type="InterPro" id="IPR003593">
    <property type="entry name" value="AAA+_ATPase"/>
</dbReference>
<dbReference type="CDD" id="cd03219">
    <property type="entry name" value="ABC_Mj1267_LivG_branched"/>
    <property type="match status" value="1"/>
</dbReference>
<sequence length="253" mass="27465">MSGTVPKLEVRNVSKNFGNLKAVSGVSMRVENGELRAIIGPNGAGKTTFFNLITGFFPPSSGEILLDGHDISRVPAATRVKMGMGRTFQITEIFPELTVKENTRIAVETGLGFSLRPWLGAADKKRVTDASEEVMAMANLTAKADRLVGELSHGDQRSAEIAMALALKPSLLLLDEPTAGMGDEETYQVTGLIRRLHRDSKYTIVLIEHDMRVVFHLADHISVLAEGKLLAEGTPQEISANEHVQNAYLGKAE</sequence>
<keyword evidence="1" id="KW-0813">Transport</keyword>
<dbReference type="Gene3D" id="3.40.50.300">
    <property type="entry name" value="P-loop containing nucleotide triphosphate hydrolases"/>
    <property type="match status" value="1"/>
</dbReference>
<keyword evidence="2" id="KW-0547">Nucleotide-binding</keyword>
<dbReference type="PANTHER" id="PTHR45772">
    <property type="entry name" value="CONSERVED COMPONENT OF ABC TRANSPORTER FOR NATURAL AMINO ACIDS-RELATED"/>
    <property type="match status" value="1"/>
</dbReference>
<dbReference type="SUPFAM" id="SSF52540">
    <property type="entry name" value="P-loop containing nucleoside triphosphate hydrolases"/>
    <property type="match status" value="1"/>
</dbReference>
<accession>A0A1T4K8X8</accession>
<dbReference type="InterPro" id="IPR003439">
    <property type="entry name" value="ABC_transporter-like_ATP-bd"/>
</dbReference>